<sequence>KEDVHLIPGEQQSLKNSSDTPAAFANLMTTTSGSNISSFCHSDSITVMCHTSGQFGQTDTSIRPKPPSVLLEDENAMFPDSSS</sequence>
<accession>A0A0B6YEB4</accession>
<feature type="region of interest" description="Disordered" evidence="1">
    <location>
        <begin position="54"/>
        <end position="83"/>
    </location>
</feature>
<feature type="non-terminal residue" evidence="2">
    <location>
        <position position="1"/>
    </location>
</feature>
<proteinExistence type="predicted"/>
<dbReference type="EMBL" id="HACG01007702">
    <property type="protein sequence ID" value="CEK54567.1"/>
    <property type="molecule type" value="Transcribed_RNA"/>
</dbReference>
<protein>
    <submittedName>
        <fullName evidence="2">Uncharacterized protein</fullName>
    </submittedName>
</protein>
<reference evidence="2" key="1">
    <citation type="submission" date="2014-12" db="EMBL/GenBank/DDBJ databases">
        <title>Insight into the proteome of Arion vulgaris.</title>
        <authorList>
            <person name="Aradska J."/>
            <person name="Bulat T."/>
            <person name="Smidak R."/>
            <person name="Sarate P."/>
            <person name="Gangsoo J."/>
            <person name="Sialana F."/>
            <person name="Bilban M."/>
            <person name="Lubec G."/>
        </authorList>
    </citation>
    <scope>NUCLEOTIDE SEQUENCE</scope>
    <source>
        <tissue evidence="2">Skin</tissue>
    </source>
</reference>
<name>A0A0B6YEB4_9EUPU</name>
<gene>
    <name evidence="2" type="primary">ORF23139</name>
</gene>
<feature type="non-terminal residue" evidence="2">
    <location>
        <position position="83"/>
    </location>
</feature>
<evidence type="ECO:0000313" key="2">
    <source>
        <dbReference type="EMBL" id="CEK54567.1"/>
    </source>
</evidence>
<dbReference type="AlphaFoldDB" id="A0A0B6YEB4"/>
<evidence type="ECO:0000256" key="1">
    <source>
        <dbReference type="SAM" id="MobiDB-lite"/>
    </source>
</evidence>
<organism evidence="2">
    <name type="scientific">Arion vulgaris</name>
    <dbReference type="NCBI Taxonomy" id="1028688"/>
    <lineage>
        <taxon>Eukaryota</taxon>
        <taxon>Metazoa</taxon>
        <taxon>Spiralia</taxon>
        <taxon>Lophotrochozoa</taxon>
        <taxon>Mollusca</taxon>
        <taxon>Gastropoda</taxon>
        <taxon>Heterobranchia</taxon>
        <taxon>Euthyneura</taxon>
        <taxon>Panpulmonata</taxon>
        <taxon>Eupulmonata</taxon>
        <taxon>Stylommatophora</taxon>
        <taxon>Helicina</taxon>
        <taxon>Arionoidea</taxon>
        <taxon>Arionidae</taxon>
        <taxon>Arion</taxon>
    </lineage>
</organism>